<proteinExistence type="predicted"/>
<dbReference type="SMART" id="SM00360">
    <property type="entry name" value="RRM"/>
    <property type="match status" value="2"/>
</dbReference>
<reference evidence="5 6" key="1">
    <citation type="journal article" date="2021" name="J. Hered.">
        <title>A chromosome-level genome assembly of the parasitoid wasp, Cotesia glomerata (Hymenoptera: Braconidae).</title>
        <authorList>
            <person name="Pinto B.J."/>
            <person name="Weis J.J."/>
            <person name="Gamble T."/>
            <person name="Ode P.J."/>
            <person name="Paul R."/>
            <person name="Zaspel J.M."/>
        </authorList>
    </citation>
    <scope>NUCLEOTIDE SEQUENCE [LARGE SCALE GENOMIC DNA]</scope>
    <source>
        <strain evidence="5">CgM1</strain>
    </source>
</reference>
<dbReference type="SUPFAM" id="SSF54928">
    <property type="entry name" value="RNA-binding domain, RBD"/>
    <property type="match status" value="1"/>
</dbReference>
<feature type="compositionally biased region" description="Low complexity" evidence="3">
    <location>
        <begin position="88"/>
        <end position="99"/>
    </location>
</feature>
<name>A0AAV7J3X2_COTGL</name>
<dbReference type="InterPro" id="IPR000504">
    <property type="entry name" value="RRM_dom"/>
</dbReference>
<evidence type="ECO:0000313" key="5">
    <source>
        <dbReference type="EMBL" id="KAH0564551.1"/>
    </source>
</evidence>
<dbReference type="InterPro" id="IPR012677">
    <property type="entry name" value="Nucleotide-bd_a/b_plait_sf"/>
</dbReference>
<feature type="compositionally biased region" description="Basic and acidic residues" evidence="3">
    <location>
        <begin position="176"/>
        <end position="191"/>
    </location>
</feature>
<dbReference type="EMBL" id="JAHXZJ010000002">
    <property type="protein sequence ID" value="KAH0564551.1"/>
    <property type="molecule type" value="Genomic_DNA"/>
</dbReference>
<feature type="compositionally biased region" description="Polar residues" evidence="3">
    <location>
        <begin position="78"/>
        <end position="87"/>
    </location>
</feature>
<evidence type="ECO:0000256" key="2">
    <source>
        <dbReference type="PROSITE-ProRule" id="PRU00176"/>
    </source>
</evidence>
<feature type="region of interest" description="Disordered" evidence="3">
    <location>
        <begin position="176"/>
        <end position="239"/>
    </location>
</feature>
<keyword evidence="1 2" id="KW-0694">RNA-binding</keyword>
<feature type="compositionally biased region" description="Low complexity" evidence="3">
    <location>
        <begin position="192"/>
        <end position="218"/>
    </location>
</feature>
<evidence type="ECO:0000256" key="3">
    <source>
        <dbReference type="SAM" id="MobiDB-lite"/>
    </source>
</evidence>
<organism evidence="5 6">
    <name type="scientific">Cotesia glomerata</name>
    <name type="common">Lepidopteran parasitic wasp</name>
    <name type="synonym">Apanteles glomeratus</name>
    <dbReference type="NCBI Taxonomy" id="32391"/>
    <lineage>
        <taxon>Eukaryota</taxon>
        <taxon>Metazoa</taxon>
        <taxon>Ecdysozoa</taxon>
        <taxon>Arthropoda</taxon>
        <taxon>Hexapoda</taxon>
        <taxon>Insecta</taxon>
        <taxon>Pterygota</taxon>
        <taxon>Neoptera</taxon>
        <taxon>Endopterygota</taxon>
        <taxon>Hymenoptera</taxon>
        <taxon>Apocrita</taxon>
        <taxon>Ichneumonoidea</taxon>
        <taxon>Braconidae</taxon>
        <taxon>Microgastrinae</taxon>
        <taxon>Cotesia</taxon>
    </lineage>
</organism>
<comment type="caution">
    <text evidence="5">The sequence shown here is derived from an EMBL/GenBank/DDBJ whole genome shotgun (WGS) entry which is preliminary data.</text>
</comment>
<evidence type="ECO:0000313" key="6">
    <source>
        <dbReference type="Proteomes" id="UP000826195"/>
    </source>
</evidence>
<dbReference type="CDD" id="cd00590">
    <property type="entry name" value="RRM_SF"/>
    <property type="match status" value="1"/>
</dbReference>
<dbReference type="InterPro" id="IPR035979">
    <property type="entry name" value="RBD_domain_sf"/>
</dbReference>
<evidence type="ECO:0000259" key="4">
    <source>
        <dbReference type="PROSITE" id="PS50102"/>
    </source>
</evidence>
<gene>
    <name evidence="5" type="ORF">KQX54_012763</name>
</gene>
<keyword evidence="6" id="KW-1185">Reference proteome</keyword>
<dbReference type="Proteomes" id="UP000826195">
    <property type="component" value="Unassembled WGS sequence"/>
</dbReference>
<dbReference type="Pfam" id="PF00076">
    <property type="entry name" value="RRM_1"/>
    <property type="match status" value="1"/>
</dbReference>
<feature type="domain" description="RRM" evidence="4">
    <location>
        <begin position="113"/>
        <end position="184"/>
    </location>
</feature>
<dbReference type="Gene3D" id="3.30.70.330">
    <property type="match status" value="1"/>
</dbReference>
<dbReference type="AlphaFoldDB" id="A0AAV7J3X2"/>
<dbReference type="GO" id="GO:0003723">
    <property type="term" value="F:RNA binding"/>
    <property type="evidence" value="ECO:0007669"/>
    <property type="project" value="UniProtKB-UniRule"/>
</dbReference>
<feature type="region of interest" description="Disordered" evidence="3">
    <location>
        <begin position="78"/>
        <end position="101"/>
    </location>
</feature>
<dbReference type="PROSITE" id="PS50102">
    <property type="entry name" value="RRM"/>
    <property type="match status" value="1"/>
</dbReference>
<feature type="compositionally biased region" description="Low complexity" evidence="3">
    <location>
        <begin position="225"/>
        <end position="236"/>
    </location>
</feature>
<evidence type="ECO:0000256" key="1">
    <source>
        <dbReference type="ARBA" id="ARBA00022884"/>
    </source>
</evidence>
<accession>A0AAV7J3X2</accession>
<sequence>MHVNWARWQQPIGGNSNYNFQFQSFHCAVVPQTPQTQSNISWQEQLQFQLVYLGLLTQYQQKQQFSLSNVQFGSTPQSLNSSFNRGQNYSSDNNSANNDETMEPQDFVMATRFNAFSVNFKNFNAISEDQVHEIFSVYGKIKRVKQTGSETGLCFVNFETEEDALKAAAGIKGRSDLKLRPTKDNRSKHSNDFNNRSVNNDDNNFSNGNSGENNYSNENGRKNYSDGNRSNNSYNNNDKKTDCFNACDDKIVESTSDDFSVPISSEVNIEIKTTETTELEEVSSYADKSINNTVQSSDPPVSIVEPLVEHRHEDNDTSDQRSTISTKSEVQIPELVAKTAKLSMARTSSMEGGGRGVGVGVPIEKTAVEVLVANIPEGVNVHGILQMLDKYHPIAATNILTYEPSSMRYCRIYFTSQQRAADVEAEFDNCVLLNKPLLVVRARNFVN</sequence>
<protein>
    <recommendedName>
        <fullName evidence="4">RRM domain-containing protein</fullName>
    </recommendedName>
</protein>